<gene>
    <name evidence="1" type="ORF">Pmar_PMAR005591</name>
</gene>
<accession>C5KUN0</accession>
<dbReference type="PANTHER" id="PTHR46880">
    <property type="entry name" value="RAS-ASSOCIATING DOMAIN-CONTAINING PROTEIN"/>
    <property type="match status" value="1"/>
</dbReference>
<evidence type="ECO:0008006" key="3">
    <source>
        <dbReference type="Google" id="ProtNLM"/>
    </source>
</evidence>
<dbReference type="InterPro" id="IPR012337">
    <property type="entry name" value="RNaseH-like_sf"/>
</dbReference>
<sequence>MPNPKLGIEEKLGKWAQEHKWLVSKREHDVLLYRCSICALNPAAGRWSTWRDAERLQKSTVVTHLNDNNHKDSIKLAATRDTNNAYWRNQASRVDQEEDQKLMSDTPLVQCALWLAREEVSIQKFESLADHCKAVGAPVSTEFHSSRYSSWEFTEAIDIVVMRKNAETIRASAMHSGILDTTNDRDEWLAVLARCVLSNAPGTADSVETVLWDIISVPDGKSATISAAIRQLHNRDGVSLSKCLGWTSDRCQAMLTAADNVITDERDGGWLVCYCAAHRLDLAVSTDSWKNSPLCRRIERCLRIAYTIFNRSGQRRRELKALEVAYGRILIPTALQDVRWLSKLNCLQVLVSSKDAIAEYLTSKPNLLRDNADYEFLLETIDDYSEEMMMVVQLLRPCGILTKRLQERKLDLWAALALLDSTIVQLKAIDNLSDEVRGLRLRFAVDCIYTYLHSYV</sequence>
<proteinExistence type="predicted"/>
<dbReference type="EMBL" id="GG676299">
    <property type="protein sequence ID" value="EER11812.1"/>
    <property type="molecule type" value="Genomic_DNA"/>
</dbReference>
<reference evidence="1 2" key="1">
    <citation type="submission" date="2008-07" db="EMBL/GenBank/DDBJ databases">
        <authorList>
            <person name="El-Sayed N."/>
            <person name="Caler E."/>
            <person name="Inman J."/>
            <person name="Amedeo P."/>
            <person name="Hass B."/>
            <person name="Wortman J."/>
        </authorList>
    </citation>
    <scope>NUCLEOTIDE SEQUENCE [LARGE SCALE GENOMIC DNA]</scope>
    <source>
        <strain evidence="2">ATCC 50983 / TXsc</strain>
    </source>
</reference>
<dbReference type="OrthoDB" id="10000786at2759"/>
<dbReference type="Proteomes" id="UP000007800">
    <property type="component" value="Unassembled WGS sequence"/>
</dbReference>
<evidence type="ECO:0000313" key="2">
    <source>
        <dbReference type="Proteomes" id="UP000007800"/>
    </source>
</evidence>
<dbReference type="RefSeq" id="XP_002780017.1">
    <property type="nucleotide sequence ID" value="XM_002779971.1"/>
</dbReference>
<name>C5KUN0_PERM5</name>
<dbReference type="GeneID" id="9060389"/>
<dbReference type="SUPFAM" id="SSF53098">
    <property type="entry name" value="Ribonuclease H-like"/>
    <property type="match status" value="1"/>
</dbReference>
<dbReference type="InParanoid" id="C5KUN0"/>
<protein>
    <recommendedName>
        <fullName evidence="3">DUF4371 domain-containing protein</fullName>
    </recommendedName>
</protein>
<evidence type="ECO:0000313" key="1">
    <source>
        <dbReference type="EMBL" id="EER11812.1"/>
    </source>
</evidence>
<organism evidence="2">
    <name type="scientific">Perkinsus marinus (strain ATCC 50983 / TXsc)</name>
    <dbReference type="NCBI Taxonomy" id="423536"/>
    <lineage>
        <taxon>Eukaryota</taxon>
        <taxon>Sar</taxon>
        <taxon>Alveolata</taxon>
        <taxon>Perkinsozoa</taxon>
        <taxon>Perkinsea</taxon>
        <taxon>Perkinsida</taxon>
        <taxon>Perkinsidae</taxon>
        <taxon>Perkinsus</taxon>
    </lineage>
</organism>
<dbReference type="AlphaFoldDB" id="C5KUN0"/>
<keyword evidence="2" id="KW-1185">Reference proteome</keyword>
<dbReference type="PANTHER" id="PTHR46880:SF5">
    <property type="entry name" value="DUF4371 DOMAIN-CONTAINING PROTEIN"/>
    <property type="match status" value="1"/>
</dbReference>